<comment type="caution">
    <text evidence="2">The sequence shown here is derived from an EMBL/GenBank/DDBJ whole genome shotgun (WGS) entry which is preliminary data.</text>
</comment>
<keyword evidence="1" id="KW-0472">Membrane</keyword>
<dbReference type="InterPro" id="IPR009078">
    <property type="entry name" value="Ferritin-like_SF"/>
</dbReference>
<dbReference type="Gene3D" id="1.10.620.20">
    <property type="entry name" value="Ribonucleotide Reductase, subunit A"/>
    <property type="match status" value="1"/>
</dbReference>
<keyword evidence="1" id="KW-0812">Transmembrane</keyword>
<dbReference type="InterPro" id="IPR025859">
    <property type="entry name" value="AurF/CmlI"/>
</dbReference>
<organism evidence="2 3">
    <name type="scientific">Nocardia tenerifensis</name>
    <dbReference type="NCBI Taxonomy" id="228006"/>
    <lineage>
        <taxon>Bacteria</taxon>
        <taxon>Bacillati</taxon>
        <taxon>Actinomycetota</taxon>
        <taxon>Actinomycetes</taxon>
        <taxon>Mycobacteriales</taxon>
        <taxon>Nocardiaceae</taxon>
        <taxon>Nocardia</taxon>
    </lineage>
</organism>
<gene>
    <name evidence="2" type="ORF">DFR70_12374</name>
</gene>
<accession>A0A318JPP7</accession>
<dbReference type="OrthoDB" id="786532at2"/>
<dbReference type="AlphaFoldDB" id="A0A318JPP7"/>
<dbReference type="InterPro" id="IPR012348">
    <property type="entry name" value="RNR-like"/>
</dbReference>
<dbReference type="Pfam" id="PF11583">
    <property type="entry name" value="AurF"/>
    <property type="match status" value="1"/>
</dbReference>
<sequence length="296" mass="33696">MAKTRPPSLTETTQMLVDSAAKMSFDIDRDIDWDGVFDETLMHLPEHRIALYGTELWDTLSREQKVEFSKYQTASMFTIGAWVETVFMQTLLREVYSADLTTSDAWHLYTEVGEECKHSTMFGRIVARIGRSDYQPPWWARQLGKLPGIWTPPLLALGVALFFEEYFDAIQRESATDEAVHPLTRQINQIHVVEESRHLKFARAELNELLSASPLERLLLALIYGPVIFVVLGFMVAPAAYEDAGLDPKAAAAVAKKNPYWRQTQRWASEQAMRTYARLGIRNIFGDTFCRLAGAL</sequence>
<name>A0A318JPP7_9NOCA</name>
<dbReference type="RefSeq" id="WP_083895108.1">
    <property type="nucleotide sequence ID" value="NZ_QJKF01000023.1"/>
</dbReference>
<evidence type="ECO:0000313" key="3">
    <source>
        <dbReference type="Proteomes" id="UP000247569"/>
    </source>
</evidence>
<reference evidence="2 3" key="1">
    <citation type="submission" date="2018-05" db="EMBL/GenBank/DDBJ databases">
        <title>Genomic Encyclopedia of Type Strains, Phase IV (KMG-IV): sequencing the most valuable type-strain genomes for metagenomic binning, comparative biology and taxonomic classification.</title>
        <authorList>
            <person name="Goeker M."/>
        </authorList>
    </citation>
    <scope>NUCLEOTIDE SEQUENCE [LARGE SCALE GENOMIC DNA]</scope>
    <source>
        <strain evidence="2 3">DSM 44704</strain>
    </source>
</reference>
<protein>
    <submittedName>
        <fullName evidence="2">Para-aminobenzoate N-oxygenase AurF</fullName>
    </submittedName>
</protein>
<dbReference type="SUPFAM" id="SSF47240">
    <property type="entry name" value="Ferritin-like"/>
    <property type="match status" value="1"/>
</dbReference>
<keyword evidence="3" id="KW-1185">Reference proteome</keyword>
<keyword evidence="1" id="KW-1133">Transmembrane helix</keyword>
<evidence type="ECO:0000313" key="2">
    <source>
        <dbReference type="EMBL" id="PXX54780.1"/>
    </source>
</evidence>
<dbReference type="Proteomes" id="UP000247569">
    <property type="component" value="Unassembled WGS sequence"/>
</dbReference>
<dbReference type="GO" id="GO:0016491">
    <property type="term" value="F:oxidoreductase activity"/>
    <property type="evidence" value="ECO:0007669"/>
    <property type="project" value="InterPro"/>
</dbReference>
<dbReference type="EMBL" id="QJKF01000023">
    <property type="protein sequence ID" value="PXX54780.1"/>
    <property type="molecule type" value="Genomic_DNA"/>
</dbReference>
<evidence type="ECO:0000256" key="1">
    <source>
        <dbReference type="SAM" id="Phobius"/>
    </source>
</evidence>
<proteinExistence type="predicted"/>
<feature type="transmembrane region" description="Helical" evidence="1">
    <location>
        <begin position="218"/>
        <end position="241"/>
    </location>
</feature>